<dbReference type="GeneID" id="112464099"/>
<dbReference type="RefSeq" id="XP_024886662.1">
    <property type="nucleotide sequence ID" value="XM_025030894.1"/>
</dbReference>
<accession>A0A6J1QWF8</accession>
<evidence type="ECO:0000313" key="3">
    <source>
        <dbReference type="RefSeq" id="XP_024886662.1"/>
    </source>
</evidence>
<dbReference type="Proteomes" id="UP000504618">
    <property type="component" value="Unplaced"/>
</dbReference>
<keyword evidence="1" id="KW-1185">Reference proteome</keyword>
<reference evidence="2 3" key="1">
    <citation type="submission" date="2025-04" db="UniProtKB">
        <authorList>
            <consortium name="RefSeq"/>
        </authorList>
    </citation>
    <scope>IDENTIFICATION</scope>
    <source>
        <tissue evidence="2 3">Whole body</tissue>
    </source>
</reference>
<evidence type="ECO:0000313" key="1">
    <source>
        <dbReference type="Proteomes" id="UP000504618"/>
    </source>
</evidence>
<proteinExistence type="predicted"/>
<dbReference type="AlphaFoldDB" id="A0A6J1QWF8"/>
<organism evidence="1 3">
    <name type="scientific">Temnothorax curvispinosus</name>
    <dbReference type="NCBI Taxonomy" id="300111"/>
    <lineage>
        <taxon>Eukaryota</taxon>
        <taxon>Metazoa</taxon>
        <taxon>Ecdysozoa</taxon>
        <taxon>Arthropoda</taxon>
        <taxon>Hexapoda</taxon>
        <taxon>Insecta</taxon>
        <taxon>Pterygota</taxon>
        <taxon>Neoptera</taxon>
        <taxon>Endopterygota</taxon>
        <taxon>Hymenoptera</taxon>
        <taxon>Apocrita</taxon>
        <taxon>Aculeata</taxon>
        <taxon>Formicoidea</taxon>
        <taxon>Formicidae</taxon>
        <taxon>Myrmicinae</taxon>
        <taxon>Temnothorax</taxon>
    </lineage>
</organism>
<evidence type="ECO:0000313" key="2">
    <source>
        <dbReference type="RefSeq" id="XP_024873358.1"/>
    </source>
</evidence>
<dbReference type="RefSeq" id="XP_024873358.1">
    <property type="nucleotide sequence ID" value="XM_025017590.1"/>
</dbReference>
<name>A0A6J1QWF8_9HYME</name>
<sequence length="59" mass="6769">MRGEAGPPDMRCYLRHVTDEGKFQNMKDFINAHWNIPTDSEMQRNILIGQHSVPVSGKN</sequence>
<protein>
    <submittedName>
        <fullName evidence="2">Uncharacterized protein LOC112455575 isoform X2</fullName>
    </submittedName>
    <submittedName>
        <fullName evidence="3">Uncharacterized protein LOC112464099 isoform X2</fullName>
    </submittedName>
</protein>
<gene>
    <name evidence="3" type="primary">LOC112464099</name>
    <name evidence="2" type="synonym">LOC112455575</name>
</gene>